<dbReference type="InterPro" id="IPR029071">
    <property type="entry name" value="Ubiquitin-like_domsf"/>
</dbReference>
<dbReference type="Pfam" id="PF24669">
    <property type="entry name" value="Ddi2_HDD"/>
    <property type="match status" value="1"/>
</dbReference>
<evidence type="ECO:0000313" key="11">
    <source>
        <dbReference type="Proteomes" id="UP001479290"/>
    </source>
</evidence>
<feature type="compositionally biased region" description="Polar residues" evidence="7">
    <location>
        <begin position="710"/>
        <end position="727"/>
    </location>
</feature>
<feature type="compositionally biased region" description="Polar residues" evidence="7">
    <location>
        <begin position="450"/>
        <end position="472"/>
    </location>
</feature>
<name>A0AAW2ALM6_CULAL</name>
<evidence type="ECO:0000259" key="8">
    <source>
        <dbReference type="PROSITE" id="PS50030"/>
    </source>
</evidence>
<comment type="caution">
    <text evidence="10">The sequence shown here is derived from an EMBL/GenBank/DDBJ whole genome shotgun (WGS) entry which is preliminary data.</text>
</comment>
<feature type="region of interest" description="Disordered" evidence="7">
    <location>
        <begin position="677"/>
        <end position="764"/>
    </location>
</feature>
<feature type="domain" description="Ubiquitin-like" evidence="9">
    <location>
        <begin position="3"/>
        <end position="74"/>
    </location>
</feature>
<dbReference type="CDD" id="cd05479">
    <property type="entry name" value="RP_DDI"/>
    <property type="match status" value="1"/>
</dbReference>
<dbReference type="Gene3D" id="2.40.70.10">
    <property type="entry name" value="Acid Proteases"/>
    <property type="match status" value="1"/>
</dbReference>
<dbReference type="PROSITE" id="PS50053">
    <property type="entry name" value="UBIQUITIN_2"/>
    <property type="match status" value="1"/>
</dbReference>
<protein>
    <recommendedName>
        <fullName evidence="12">Protein DDI1 homolog 2</fullName>
    </recommendedName>
</protein>
<dbReference type="GO" id="GO:0006508">
    <property type="term" value="P:proteolysis"/>
    <property type="evidence" value="ECO:0007669"/>
    <property type="project" value="UniProtKB-KW"/>
</dbReference>
<evidence type="ECO:0000256" key="4">
    <source>
        <dbReference type="ARBA" id="ARBA00022750"/>
    </source>
</evidence>
<dbReference type="InterPro" id="IPR019103">
    <property type="entry name" value="Peptidase_aspartic_DDI1-type"/>
</dbReference>
<dbReference type="Gene3D" id="3.10.20.90">
    <property type="entry name" value="Phosphatidylinositol 3-kinase Catalytic Subunit, Chain A, domain 1"/>
    <property type="match status" value="1"/>
</dbReference>
<dbReference type="InterPro" id="IPR000626">
    <property type="entry name" value="Ubiquitin-like_dom"/>
</dbReference>
<dbReference type="PANTHER" id="PTHR15397:SF3">
    <property type="entry name" value="DNA DAMAGE INDUCIBLE 1 HOMOLOG 2"/>
    <property type="match status" value="1"/>
</dbReference>
<dbReference type="PROSITE" id="PS50030">
    <property type="entry name" value="UBA"/>
    <property type="match status" value="1"/>
</dbReference>
<keyword evidence="6" id="KW-0653">Protein transport</keyword>
<keyword evidence="3" id="KW-0645">Protease</keyword>
<dbReference type="CDD" id="cd01796">
    <property type="entry name" value="Ubl_Ddi1_like"/>
    <property type="match status" value="1"/>
</dbReference>
<evidence type="ECO:0000256" key="3">
    <source>
        <dbReference type="ARBA" id="ARBA00022670"/>
    </source>
</evidence>
<dbReference type="GO" id="GO:0004190">
    <property type="term" value="F:aspartic-type endopeptidase activity"/>
    <property type="evidence" value="ECO:0007669"/>
    <property type="project" value="UniProtKB-KW"/>
</dbReference>
<evidence type="ECO:0000256" key="6">
    <source>
        <dbReference type="ARBA" id="ARBA00022927"/>
    </source>
</evidence>
<dbReference type="InterPro" id="IPR033882">
    <property type="entry name" value="DDI1_N"/>
</dbReference>
<feature type="compositionally biased region" description="Polar residues" evidence="7">
    <location>
        <begin position="102"/>
        <end position="124"/>
    </location>
</feature>
<feature type="region of interest" description="Disordered" evidence="7">
    <location>
        <begin position="606"/>
        <end position="656"/>
    </location>
</feature>
<dbReference type="InterPro" id="IPR021109">
    <property type="entry name" value="Peptidase_aspartic_dom_sf"/>
</dbReference>
<evidence type="ECO:0008006" key="12">
    <source>
        <dbReference type="Google" id="ProtNLM"/>
    </source>
</evidence>
<sequence>MLLTVFCAPRDRSETTFALEVSPELELRDFLALCELESGIPAGEIQISYAEQPLQDPTRALGNYGLKDGDVVVLRQAERLLGQQPTVPGLPRIDFSSIAVPGTSSGQNRQHQAQRPSVTQSRPPQATTPGSGSGAGSGSALSPQGLDNPALLRDMLLANPHELSLLKERNPPLAEALLSGDLERFTKVLLEQQQDRARREQERIKLLTADPFDLEAQAKIEEEIRQHNIEENMTIAMEEAPESFGQVVMLYINCKVNGHPVKAFVDSGAQMTIMSQACAERCNIMRLVDRRWAGIAKGVGTQKIIGRVHLAQVQIEGDFLPCSFSILEDQPMDMLLGLDMLKRHQCSIDLKKNVLLIGTTGTETRFLPEAELPECARLAYGPEGREDARPEEIADRELAEAIQRSVQDSDIEDGKTTSPQSLPFKPLNQPSTSSASSHPHSLTLDRSKSAPASINQGASPIEVSTSIESSPLQPLKVGEPSPDPSDDTFRSQSQGLADSTSCLQTDADSPIPSTLPSQEPFSSTVPEDIEVTGDIISGDSDSPIDTVLGKNITSSGTVAAESPFILFNPCSQTQTLDQEVDMDVSSNAKPETGHDFPDQFQRDQGSVMEDVSGAQPQCMPVPDMNLEPCPAEPATSSVHSDSEKSAIPCERDQTEVDNIPSLAQALKELHKLLMSSSWPTVSGSIPQSDPNATTSRQDVDEVDQDHAARNQVTLNPTIDTSSNTATTNDKEGSVAKAEFTSQSVRDTPDVPNNPRHTENQPSTLVDPIVEQTIQHPYAAEGNCALVIEESSGPVTSSQGDLELPEGQQKQDIGDEIISGIDISADLSQQHPLSVAAGLSTNSSLGPSPQTQATATDPLFLEESNQLAPQPSMGQYPLEHIQRIQASGFSALEAAEALEQAQGSVELALLVLLARNITVPS</sequence>
<gene>
    <name evidence="10" type="ORF">ABG768_024233</name>
</gene>
<keyword evidence="4" id="KW-0064">Aspartyl protease</keyword>
<keyword evidence="11" id="KW-1185">Reference proteome</keyword>
<dbReference type="AlphaFoldDB" id="A0AAW2ALM6"/>
<accession>A0AAW2ALM6</accession>
<feature type="compositionally biased region" description="Polar residues" evidence="7">
    <location>
        <begin position="490"/>
        <end position="525"/>
    </location>
</feature>
<dbReference type="InterPro" id="IPR057273">
    <property type="entry name" value="Ddi1/2_HDD"/>
</dbReference>
<keyword evidence="2" id="KW-0813">Transport</keyword>
<dbReference type="GO" id="GO:0015031">
    <property type="term" value="P:protein transport"/>
    <property type="evidence" value="ECO:0007669"/>
    <property type="project" value="UniProtKB-KW"/>
</dbReference>
<evidence type="ECO:0000256" key="5">
    <source>
        <dbReference type="ARBA" id="ARBA00022801"/>
    </source>
</evidence>
<dbReference type="EMBL" id="JAWDJR010000006">
    <property type="protein sequence ID" value="KAK9973507.1"/>
    <property type="molecule type" value="Genomic_DNA"/>
</dbReference>
<comment type="similarity">
    <text evidence="1">Belongs to the DDI1 family.</text>
</comment>
<proteinExistence type="inferred from homology"/>
<evidence type="ECO:0000256" key="2">
    <source>
        <dbReference type="ARBA" id="ARBA00022448"/>
    </source>
</evidence>
<dbReference type="Proteomes" id="UP001479290">
    <property type="component" value="Unassembled WGS sequence"/>
</dbReference>
<dbReference type="FunFam" id="2.40.70.10:FF:000005">
    <property type="entry name" value="DNA damage inducible 1 homolog 2"/>
    <property type="match status" value="1"/>
</dbReference>
<reference evidence="10 11" key="1">
    <citation type="submission" date="2024-05" db="EMBL/GenBank/DDBJ databases">
        <title>A high-quality chromosomal-level genome assembly of Topmouth culter (Culter alburnus).</title>
        <authorList>
            <person name="Zhao H."/>
        </authorList>
    </citation>
    <scope>NUCLEOTIDE SEQUENCE [LARGE SCALE GENOMIC DNA]</scope>
    <source>
        <strain evidence="10">CATC2023</strain>
        <tissue evidence="10">Muscle</tissue>
    </source>
</reference>
<evidence type="ECO:0000256" key="1">
    <source>
        <dbReference type="ARBA" id="ARBA00009136"/>
    </source>
</evidence>
<dbReference type="SUPFAM" id="SSF54236">
    <property type="entry name" value="Ubiquitin-like"/>
    <property type="match status" value="1"/>
</dbReference>
<keyword evidence="5" id="KW-0378">Hydrolase</keyword>
<evidence type="ECO:0000313" key="10">
    <source>
        <dbReference type="EMBL" id="KAK9973507.1"/>
    </source>
</evidence>
<feature type="compositionally biased region" description="Polar residues" evidence="7">
    <location>
        <begin position="677"/>
        <end position="696"/>
    </location>
</feature>
<feature type="region of interest" description="Disordered" evidence="7">
    <location>
        <begin position="85"/>
        <end position="147"/>
    </location>
</feature>
<feature type="compositionally biased region" description="Basic and acidic residues" evidence="7">
    <location>
        <begin position="640"/>
        <end position="654"/>
    </location>
</feature>
<dbReference type="Pfam" id="PF09668">
    <property type="entry name" value="Asp_protease"/>
    <property type="match status" value="1"/>
</dbReference>
<evidence type="ECO:0000259" key="9">
    <source>
        <dbReference type="PROSITE" id="PS50053"/>
    </source>
</evidence>
<feature type="compositionally biased region" description="Low complexity" evidence="7">
    <location>
        <begin position="533"/>
        <end position="544"/>
    </location>
</feature>
<organism evidence="10 11">
    <name type="scientific">Culter alburnus</name>
    <name type="common">Topmouth culter</name>
    <dbReference type="NCBI Taxonomy" id="194366"/>
    <lineage>
        <taxon>Eukaryota</taxon>
        <taxon>Metazoa</taxon>
        <taxon>Chordata</taxon>
        <taxon>Craniata</taxon>
        <taxon>Vertebrata</taxon>
        <taxon>Euteleostomi</taxon>
        <taxon>Actinopterygii</taxon>
        <taxon>Neopterygii</taxon>
        <taxon>Teleostei</taxon>
        <taxon>Ostariophysi</taxon>
        <taxon>Cypriniformes</taxon>
        <taxon>Xenocyprididae</taxon>
        <taxon>Xenocypridinae</taxon>
        <taxon>Culter</taxon>
    </lineage>
</organism>
<feature type="domain" description="UBA" evidence="8">
    <location>
        <begin position="874"/>
        <end position="914"/>
    </location>
</feature>
<evidence type="ECO:0000256" key="7">
    <source>
        <dbReference type="SAM" id="MobiDB-lite"/>
    </source>
</evidence>
<dbReference type="PANTHER" id="PTHR15397">
    <property type="entry name" value="SODIUM-GLUCOSE COTRANSPORTER REGULATORY PROTEIN -RELATED"/>
    <property type="match status" value="1"/>
</dbReference>
<dbReference type="InterPro" id="IPR015940">
    <property type="entry name" value="UBA"/>
</dbReference>
<dbReference type="SUPFAM" id="SSF50630">
    <property type="entry name" value="Acid proteases"/>
    <property type="match status" value="1"/>
</dbReference>
<feature type="region of interest" description="Disordered" evidence="7">
    <location>
        <begin position="404"/>
        <end position="544"/>
    </location>
</feature>
<feature type="compositionally biased region" description="Low complexity" evidence="7">
    <location>
        <begin position="430"/>
        <end position="442"/>
    </location>
</feature>